<accession>A0ABW8R9J2</accession>
<proteinExistence type="predicted"/>
<evidence type="ECO:0000313" key="2">
    <source>
        <dbReference type="Proteomes" id="UP001623041"/>
    </source>
</evidence>
<dbReference type="SUPFAM" id="SSF52540">
    <property type="entry name" value="P-loop containing nucleoside triphosphate hydrolases"/>
    <property type="match status" value="1"/>
</dbReference>
<reference evidence="1 2" key="1">
    <citation type="submission" date="2024-11" db="EMBL/GenBank/DDBJ databases">
        <authorList>
            <person name="Lucas J.A."/>
        </authorList>
    </citation>
    <scope>NUCLEOTIDE SEQUENCE [LARGE SCALE GENOMIC DNA]</scope>
    <source>
        <strain evidence="1 2">Z 5.4</strain>
    </source>
</reference>
<protein>
    <submittedName>
        <fullName evidence="1">NACHT domain-containing protein</fullName>
    </submittedName>
</protein>
<dbReference type="Gene3D" id="3.40.50.300">
    <property type="entry name" value="P-loop containing nucleotide triphosphate hydrolases"/>
    <property type="match status" value="1"/>
</dbReference>
<comment type="caution">
    <text evidence="1">The sequence shown here is derived from an EMBL/GenBank/DDBJ whole genome shotgun (WGS) entry which is preliminary data.</text>
</comment>
<dbReference type="InterPro" id="IPR027417">
    <property type="entry name" value="P-loop_NTPase"/>
</dbReference>
<dbReference type="Proteomes" id="UP001623041">
    <property type="component" value="Unassembled WGS sequence"/>
</dbReference>
<dbReference type="EMBL" id="JBJHQH010000001">
    <property type="protein sequence ID" value="MFK9090110.1"/>
    <property type="molecule type" value="Genomic_DNA"/>
</dbReference>
<sequence>MSKYVLNNLGANLFEQLSQNLVQEVIGKGAKVYGLGKDGAREATFQGKAPYPSEAEMWDGSWIFQAKFHDTDQIGYKEARRGIYQELDGELFKVTQKYKHKCDNYILITNVSLSPAFKTGLKDKIDNEIIPKYKNKIKNIHVWGAEEICSFLDIYPNIRQTYGGLLVSGDIIAKLLGIIECNENDLDEKVKLYCQGAYSYESAASLDDAGDIDDQKIELQKVFIDLDVKPPRLWDFKFEAISDWIKELEREEMDNTVLSFILDDSVRKMVFVGGPGLGKSTLGQYISQLYRARLIGKLKDFEPDKPYLEATIPRIPFRVILRDFATWIEENPKLHNGIFQYLADDFKLNSGKDVSVDEIHTIIKGNPILLIVDGLDEVPEKNLRQKIIDQINVFINQIETVYKSDYRIIASTRPQGYTQDFSPTEYLHLSLQNLSEDQAIDYATRWIEQKEKHPKEKQRILNTLKICLEDEIVKELTNTPLQITILLVIIRAGATPPKQREELYQTYMDTIYRREQKKSSLLISTDQSWIYGLHQYLGYVLQKRTEIDRTDALISISEFFDLVVEYLDYLNPELDEERLTIEAKKIIMIARERLVLIESPQENKIGFTLTVMREFFAACHLVDTAMDSQERNKRFKAIATSTYWRNVALFFAGRVGRSLKGEAASLIDICREIDNEEDSKYIKRGAELALQIVNDRALRIPYNELSAIQYSLSILDLDEDTRNDPEHVINSLKETISTEANASLIKRWLNHKITNVKADLVKKYLKVYYGLFGISDILVSTLKDSAIQGIYEAEPWDFRFFVENRIYEPWVIPIVEQLLGDDDDLLYYLNNDGFILNIIPFFKMDFSEQTKCKFSEILYEMLVFFNPNNETQYINKFKNIILNNENQVVEKEYLLPWAIIFIVESTFENNSRDIKNIDVVKFAYPSYKEKLKQNQNLFKDFIIKYKESNQRLIKFCNHLFNFYLNPIVIDYLYEIFKENYKSYIFRYTLENIFGNILHLSKKELSILAHLFGKYNSNTEVQGDLVELNNILEKVTTPSKSAYLYWIDKQGDQYLEKHLEPEIISETKKWLAIKKINFSAIKANWFSDSKNTDICLLILESIKNWAYKEGVVDLTSLEINFFLRNIDELENENKISVLNDLLQVVEFLIEYPKDISTIHPILWKLVENGKLNERHLKNIRNLLLNINENRLRYSVEQTIEINEKLNSFIHHQDEDVATNSAILLSYWGISQRDYFQSEEAKLDESTSKVFWRLYKESKGKVRKNLFLGIRICKIDDWEQLYLLYNSNELSFEKITGVALGIILRNCKYHSKESKESMYKLIYQILNTHSADSFIFDSALNRLVKETGNKIFIEENLNLPLPKRKKISFIE</sequence>
<gene>
    <name evidence="1" type="ORF">ACJEBI_01255</name>
</gene>
<dbReference type="PANTHER" id="PTHR46844:SF1">
    <property type="entry name" value="SLR5058 PROTEIN"/>
    <property type="match status" value="1"/>
</dbReference>
<organism evidence="1 2">
    <name type="scientific">Bacillus salipaludis</name>
    <dbReference type="NCBI Taxonomy" id="2547811"/>
    <lineage>
        <taxon>Bacteria</taxon>
        <taxon>Bacillati</taxon>
        <taxon>Bacillota</taxon>
        <taxon>Bacilli</taxon>
        <taxon>Bacillales</taxon>
        <taxon>Bacillaceae</taxon>
        <taxon>Bacillus</taxon>
    </lineage>
</organism>
<dbReference type="PANTHER" id="PTHR46844">
    <property type="entry name" value="SLR5058 PROTEIN"/>
    <property type="match status" value="1"/>
</dbReference>
<keyword evidence="2" id="KW-1185">Reference proteome</keyword>
<evidence type="ECO:0000313" key="1">
    <source>
        <dbReference type="EMBL" id="MFK9090110.1"/>
    </source>
</evidence>
<dbReference type="RefSeq" id="WP_406578819.1">
    <property type="nucleotide sequence ID" value="NZ_JBJHQH010000001.1"/>
</dbReference>
<name>A0ABW8R9J2_9BACI</name>